<dbReference type="Proteomes" id="UP001595616">
    <property type="component" value="Unassembled WGS sequence"/>
</dbReference>
<gene>
    <name evidence="2" type="ORF">ACFOOI_01650</name>
</gene>
<feature type="signal peptide" evidence="1">
    <location>
        <begin position="1"/>
        <end position="19"/>
    </location>
</feature>
<keyword evidence="3" id="KW-1185">Reference proteome</keyword>
<reference evidence="3" key="1">
    <citation type="journal article" date="2019" name="Int. J. Syst. Evol. Microbiol.">
        <title>The Global Catalogue of Microorganisms (GCM) 10K type strain sequencing project: providing services to taxonomists for standard genome sequencing and annotation.</title>
        <authorList>
            <consortium name="The Broad Institute Genomics Platform"/>
            <consortium name="The Broad Institute Genome Sequencing Center for Infectious Disease"/>
            <person name="Wu L."/>
            <person name="Ma J."/>
        </authorList>
    </citation>
    <scope>NUCLEOTIDE SEQUENCE [LARGE SCALE GENOMIC DNA]</scope>
    <source>
        <strain evidence="3">CECT 7956</strain>
    </source>
</reference>
<dbReference type="RefSeq" id="WP_379834276.1">
    <property type="nucleotide sequence ID" value="NZ_JBHRYQ010000001.1"/>
</dbReference>
<comment type="caution">
    <text evidence="2">The sequence shown here is derived from an EMBL/GenBank/DDBJ whole genome shotgun (WGS) entry which is preliminary data.</text>
</comment>
<protein>
    <submittedName>
        <fullName evidence="2">Type VI secretion system tube protein Hcp</fullName>
    </submittedName>
</protein>
<feature type="chain" id="PRO_5046045115" evidence="1">
    <location>
        <begin position="20"/>
        <end position="253"/>
    </location>
</feature>
<name>A0ABV7YTE6_9BACT</name>
<evidence type="ECO:0000313" key="3">
    <source>
        <dbReference type="Proteomes" id="UP001595616"/>
    </source>
</evidence>
<dbReference type="SUPFAM" id="SSF141452">
    <property type="entry name" value="Hcp1-like"/>
    <property type="match status" value="1"/>
</dbReference>
<evidence type="ECO:0000313" key="2">
    <source>
        <dbReference type="EMBL" id="MFC3809346.1"/>
    </source>
</evidence>
<dbReference type="InterPro" id="IPR008514">
    <property type="entry name" value="T6SS_Hcp"/>
</dbReference>
<dbReference type="Pfam" id="PF05638">
    <property type="entry name" value="T6SS_HCP"/>
    <property type="match status" value="1"/>
</dbReference>
<keyword evidence="1" id="KW-0732">Signal</keyword>
<dbReference type="InterPro" id="IPR036624">
    <property type="entry name" value="Hcp1-lik_sf"/>
</dbReference>
<proteinExistence type="predicted"/>
<dbReference type="Gene3D" id="2.30.110.20">
    <property type="entry name" value="Hcp1-like"/>
    <property type="match status" value="1"/>
</dbReference>
<organism evidence="2 3">
    <name type="scientific">Lacihabitans lacunae</name>
    <dbReference type="NCBI Taxonomy" id="1028214"/>
    <lineage>
        <taxon>Bacteria</taxon>
        <taxon>Pseudomonadati</taxon>
        <taxon>Bacteroidota</taxon>
        <taxon>Cytophagia</taxon>
        <taxon>Cytophagales</taxon>
        <taxon>Leadbetterellaceae</taxon>
        <taxon>Lacihabitans</taxon>
    </lineage>
</organism>
<sequence>MFKTFPLAIFMALNFTAFSQNITLSPDVLTLPNVNNTNQVTNPTSGAVVYNATDNNIYYKDNVAWKNLTNAVVEPTEPVSVFLYSASGDLTPDEIQEEGHRSEIKLTSIDFGLENNINIGSVTGGGGAGKATFKEVSFTLTENLCILDLAKMLAKGTHTDYLEIRFYRNSVESPPLLFLTAKLGLVMVQDLNTSISLGDGSVKTDVVIQMGAIHYTLKYGLVPTPSGQRYQYEKKFGWSRVLNLEWNGITRGF</sequence>
<accession>A0ABV7YTE6</accession>
<evidence type="ECO:0000256" key="1">
    <source>
        <dbReference type="SAM" id="SignalP"/>
    </source>
</evidence>
<dbReference type="EMBL" id="JBHRYQ010000001">
    <property type="protein sequence ID" value="MFC3809346.1"/>
    <property type="molecule type" value="Genomic_DNA"/>
</dbReference>